<evidence type="ECO:0000313" key="6">
    <source>
        <dbReference type="EMBL" id="EFN83530.1"/>
    </source>
</evidence>
<dbReference type="PANTHER" id="PTHR13391">
    <property type="entry name" value="MITOCHONDRIAL DISTRIBUTION REGULATOR MISATO"/>
    <property type="match status" value="1"/>
</dbReference>
<reference evidence="6 7" key="1">
    <citation type="journal article" date="2010" name="Science">
        <title>Genomic comparison of the ants Camponotus floridanus and Harpegnathos saltator.</title>
        <authorList>
            <person name="Bonasio R."/>
            <person name="Zhang G."/>
            <person name="Ye C."/>
            <person name="Mutti N.S."/>
            <person name="Fang X."/>
            <person name="Qin N."/>
            <person name="Donahue G."/>
            <person name="Yang P."/>
            <person name="Li Q."/>
            <person name="Li C."/>
            <person name="Zhang P."/>
            <person name="Huang Z."/>
            <person name="Berger S.L."/>
            <person name="Reinberg D."/>
            <person name="Wang J."/>
            <person name="Liebig J."/>
        </authorList>
    </citation>
    <scope>NUCLEOTIDE SEQUENCE [LARGE SCALE GENOMIC DNA]</scope>
    <source>
        <strain evidence="6 7">R22 G/1</strain>
    </source>
</reference>
<proteinExistence type="inferred from homology"/>
<dbReference type="SUPFAM" id="SSF52490">
    <property type="entry name" value="Tubulin nucleotide-binding domain-like"/>
    <property type="match status" value="1"/>
</dbReference>
<protein>
    <submittedName>
        <fullName evidence="6">Protein misato</fullName>
    </submittedName>
</protein>
<dbReference type="FunCoup" id="E2BL93">
    <property type="interactions" value="1096"/>
</dbReference>
<dbReference type="OrthoDB" id="271881at2759"/>
<dbReference type="AlphaFoldDB" id="E2BL93"/>
<dbReference type="GO" id="GO:0005739">
    <property type="term" value="C:mitochondrion"/>
    <property type="evidence" value="ECO:0007669"/>
    <property type="project" value="UniProtKB-SubCell"/>
</dbReference>
<name>E2BL93_HARSA</name>
<sequence length="541" mass="61184">MTREILTIQLGHYANFIGTHWWNLQTSNFTYNPKDLAEIDHGVLYREGENLQKQVTFTPRVLMADLKGGTGSIYEHSILYDTEPTSIEATSNNQLWNDEQLDIISAEIPNLEISTHTLNKLDKANDSTLTFSENDTKSWVDYLLPLFHPRSLTVIKEYSHNCTNRPFDIFTYGCNLWTTEQFSDDFSNNIRSYVEECDLMQGFQVLMDSTDGFAGLGASCIQHLHDEYGKSILAFPCINFNNAEPSASDLIKVVNTALCWQNIGEHSSLYSPLSCGQVGWPFAADPRKFDNITYKAELKYHSSAILATALDTLTLRYRTKKYPNVSLSDLCADLNKLGRKAAATSLSLPFPMKMKMDLIDMLDEVEGPLWTSLTPSCDIPMDDNMQSIVLRGISQDRMKRPIQQANKQISKPAYRCSSVHEMMTFYLACTCHASATYFSDIEAPLKIVDPYPKIFNNNVTEDGSIANWSVGNDVKSIAVMAGMHSNGSIAAMYETLLKQTKRIRSIKKFHSFTDSGLDEDEFAECIHNLQDCKETYENHYI</sequence>
<dbReference type="EMBL" id="GL449001">
    <property type="protein sequence ID" value="EFN83530.1"/>
    <property type="molecule type" value="Genomic_DNA"/>
</dbReference>
<evidence type="ECO:0000259" key="4">
    <source>
        <dbReference type="Pfam" id="PF10644"/>
    </source>
</evidence>
<organism evidence="7">
    <name type="scientific">Harpegnathos saltator</name>
    <name type="common">Jerdon's jumping ant</name>
    <dbReference type="NCBI Taxonomy" id="610380"/>
    <lineage>
        <taxon>Eukaryota</taxon>
        <taxon>Metazoa</taxon>
        <taxon>Ecdysozoa</taxon>
        <taxon>Arthropoda</taxon>
        <taxon>Hexapoda</taxon>
        <taxon>Insecta</taxon>
        <taxon>Pterygota</taxon>
        <taxon>Neoptera</taxon>
        <taxon>Endopterygota</taxon>
        <taxon>Hymenoptera</taxon>
        <taxon>Apocrita</taxon>
        <taxon>Aculeata</taxon>
        <taxon>Formicoidea</taxon>
        <taxon>Formicidae</taxon>
        <taxon>Ponerinae</taxon>
        <taxon>Ponerini</taxon>
        <taxon>Harpegnathos</taxon>
    </lineage>
</organism>
<dbReference type="Gene3D" id="3.40.50.1440">
    <property type="entry name" value="Tubulin/FtsZ, GTPase domain"/>
    <property type="match status" value="1"/>
</dbReference>
<dbReference type="KEGG" id="hst:105184097"/>
<dbReference type="InterPro" id="IPR019605">
    <property type="entry name" value="Misato_II_tubulin-like"/>
</dbReference>
<dbReference type="OMA" id="RMAAYGC"/>
<comment type="similarity">
    <text evidence="2">Belongs to the misato family.</text>
</comment>
<dbReference type="CDD" id="cd06060">
    <property type="entry name" value="misato"/>
    <property type="match status" value="1"/>
</dbReference>
<evidence type="ECO:0000256" key="1">
    <source>
        <dbReference type="ARBA" id="ARBA00004173"/>
    </source>
</evidence>
<dbReference type="Proteomes" id="UP000008237">
    <property type="component" value="Unassembled WGS sequence"/>
</dbReference>
<comment type="subcellular location">
    <subcellularLocation>
        <location evidence="1">Mitochondrion</location>
    </subcellularLocation>
</comment>
<gene>
    <name evidence="6" type="ORF">EAI_01060</name>
</gene>
<evidence type="ECO:0000313" key="7">
    <source>
        <dbReference type="Proteomes" id="UP000008237"/>
    </source>
</evidence>
<dbReference type="PANTHER" id="PTHR13391:SF0">
    <property type="entry name" value="PROTEIN MISATO HOMOLOG 1"/>
    <property type="match status" value="1"/>
</dbReference>
<evidence type="ECO:0000259" key="5">
    <source>
        <dbReference type="Pfam" id="PF14881"/>
    </source>
</evidence>
<dbReference type="PhylomeDB" id="E2BL93"/>
<evidence type="ECO:0000256" key="2">
    <source>
        <dbReference type="ARBA" id="ARBA00008507"/>
    </source>
</evidence>
<feature type="domain" description="Misato Segment II tubulin-like" evidence="4">
    <location>
        <begin position="3"/>
        <end position="105"/>
    </location>
</feature>
<keyword evidence="3" id="KW-0496">Mitochondrion</keyword>
<evidence type="ECO:0000256" key="3">
    <source>
        <dbReference type="ARBA" id="ARBA00023128"/>
    </source>
</evidence>
<feature type="domain" description="DML1/Misato tubulin" evidence="5">
    <location>
        <begin position="133"/>
        <end position="317"/>
    </location>
</feature>
<accession>E2BL93</accession>
<dbReference type="InterPro" id="IPR036525">
    <property type="entry name" value="Tubulin/FtsZ_GTPase_sf"/>
</dbReference>
<dbReference type="STRING" id="610380.E2BL93"/>
<dbReference type="GO" id="GO:0007005">
    <property type="term" value="P:mitochondrion organization"/>
    <property type="evidence" value="ECO:0007669"/>
    <property type="project" value="InterPro"/>
</dbReference>
<keyword evidence="7" id="KW-1185">Reference proteome</keyword>
<dbReference type="Pfam" id="PF14881">
    <property type="entry name" value="Tubulin_3"/>
    <property type="match status" value="1"/>
</dbReference>
<dbReference type="InterPro" id="IPR029209">
    <property type="entry name" value="DML1/Misato_tubulin"/>
</dbReference>
<dbReference type="Pfam" id="PF10644">
    <property type="entry name" value="Misat_Tub_SegII"/>
    <property type="match status" value="1"/>
</dbReference>
<dbReference type="InParanoid" id="E2BL93"/>
<dbReference type="InterPro" id="IPR049942">
    <property type="entry name" value="DML1/Misato"/>
</dbReference>